<dbReference type="RefSeq" id="WP_338435683.1">
    <property type="nucleotide sequence ID" value="NZ_JAUYVH010000002.1"/>
</dbReference>
<dbReference type="CDD" id="cd12914">
    <property type="entry name" value="PDC1_DGC_like"/>
    <property type="match status" value="1"/>
</dbReference>
<comment type="caution">
    <text evidence="1">The sequence shown here is derived from an EMBL/GenBank/DDBJ whole genome shotgun (WGS) entry which is preliminary data.</text>
</comment>
<dbReference type="Gene3D" id="3.30.450.20">
    <property type="entry name" value="PAS domain"/>
    <property type="match status" value="1"/>
</dbReference>
<organism evidence="1 2">
    <name type="scientific">Keguizhuia sedimenti</name>
    <dbReference type="NCBI Taxonomy" id="3064264"/>
    <lineage>
        <taxon>Bacteria</taxon>
        <taxon>Pseudomonadati</taxon>
        <taxon>Pseudomonadota</taxon>
        <taxon>Betaproteobacteria</taxon>
        <taxon>Burkholderiales</taxon>
        <taxon>Oxalobacteraceae</taxon>
        <taxon>Keguizhuia</taxon>
    </lineage>
</organism>
<sequence length="200" mass="22778">MHQQSVSLSQTKTQNLAKIYAEEVTSSIKLIDYVVMELRERWKNNPVEFGALLQRRQVFLDPSVAFHVSIADANGKIAFSSMELVHKPIDISDRAHFRFHRFIAVDELFISEPLIGRITSRLMIQFTRPLRPASGHFNGIIAVSVSPEYFSRFHKAIDLGPDSSISLVRRAADSIEIFQISIRSSVFTVGVLSNRATWWF</sequence>
<dbReference type="Proteomes" id="UP001225596">
    <property type="component" value="Unassembled WGS sequence"/>
</dbReference>
<evidence type="ECO:0000313" key="2">
    <source>
        <dbReference type="Proteomes" id="UP001225596"/>
    </source>
</evidence>
<gene>
    <name evidence="1" type="ORF">Q8A64_04920</name>
</gene>
<dbReference type="EMBL" id="JAUYVH010000002">
    <property type="protein sequence ID" value="MDQ9169750.1"/>
    <property type="molecule type" value="Genomic_DNA"/>
</dbReference>
<protein>
    <submittedName>
        <fullName evidence="1">Uncharacterized protein</fullName>
    </submittedName>
</protein>
<proteinExistence type="predicted"/>
<keyword evidence="2" id="KW-1185">Reference proteome</keyword>
<reference evidence="1 2" key="1">
    <citation type="submission" date="2023-08" db="EMBL/GenBank/DDBJ databases">
        <title>Oxalobacteraceae gen .nov., isolated from river sludge outside the plant.</title>
        <authorList>
            <person name="Zhao S.Y."/>
        </authorList>
    </citation>
    <scope>NUCLEOTIDE SEQUENCE [LARGE SCALE GENOMIC DNA]</scope>
    <source>
        <strain evidence="1 2">R-40</strain>
    </source>
</reference>
<evidence type="ECO:0000313" key="1">
    <source>
        <dbReference type="EMBL" id="MDQ9169750.1"/>
    </source>
</evidence>
<accession>A0ABU1BL76</accession>
<name>A0ABU1BL76_9BURK</name>